<accession>A0A5D2Y925</accession>
<name>A0A5D2Y925_GOSMU</name>
<protein>
    <submittedName>
        <fullName evidence="1">Uncharacterized protein</fullName>
    </submittedName>
</protein>
<evidence type="ECO:0000313" key="1">
    <source>
        <dbReference type="EMBL" id="TYJ22290.1"/>
    </source>
</evidence>
<sequence length="57" mass="6571">MDGGHIARWFITLSHISTLDKNEEMNIELCALKLKLPVLQVLVSERKYIGIFMNLNL</sequence>
<gene>
    <name evidence="1" type="ORF">E1A91_A08G115100v1</name>
</gene>
<proteinExistence type="predicted"/>
<dbReference type="EMBL" id="CM017643">
    <property type="protein sequence ID" value="TYJ22290.1"/>
    <property type="molecule type" value="Genomic_DNA"/>
</dbReference>
<organism evidence="1 2">
    <name type="scientific">Gossypium mustelinum</name>
    <name type="common">Cotton</name>
    <name type="synonym">Gossypium caicoense</name>
    <dbReference type="NCBI Taxonomy" id="34275"/>
    <lineage>
        <taxon>Eukaryota</taxon>
        <taxon>Viridiplantae</taxon>
        <taxon>Streptophyta</taxon>
        <taxon>Embryophyta</taxon>
        <taxon>Tracheophyta</taxon>
        <taxon>Spermatophyta</taxon>
        <taxon>Magnoliopsida</taxon>
        <taxon>eudicotyledons</taxon>
        <taxon>Gunneridae</taxon>
        <taxon>Pentapetalae</taxon>
        <taxon>rosids</taxon>
        <taxon>malvids</taxon>
        <taxon>Malvales</taxon>
        <taxon>Malvaceae</taxon>
        <taxon>Malvoideae</taxon>
        <taxon>Gossypium</taxon>
    </lineage>
</organism>
<keyword evidence="2" id="KW-1185">Reference proteome</keyword>
<evidence type="ECO:0000313" key="2">
    <source>
        <dbReference type="Proteomes" id="UP000323597"/>
    </source>
</evidence>
<reference evidence="1 2" key="1">
    <citation type="submission" date="2019-07" db="EMBL/GenBank/DDBJ databases">
        <title>WGS assembly of Gossypium mustelinum.</title>
        <authorList>
            <person name="Chen Z.J."/>
            <person name="Sreedasyam A."/>
            <person name="Ando A."/>
            <person name="Song Q."/>
            <person name="De L."/>
            <person name="Hulse-Kemp A."/>
            <person name="Ding M."/>
            <person name="Ye W."/>
            <person name="Kirkbride R."/>
            <person name="Jenkins J."/>
            <person name="Plott C."/>
            <person name="Lovell J."/>
            <person name="Lin Y.-M."/>
            <person name="Vaughn R."/>
            <person name="Liu B."/>
            <person name="Li W."/>
            <person name="Simpson S."/>
            <person name="Scheffler B."/>
            <person name="Saski C."/>
            <person name="Grover C."/>
            <person name="Hu G."/>
            <person name="Conover J."/>
            <person name="Carlson J."/>
            <person name="Shu S."/>
            <person name="Boston L."/>
            <person name="Williams M."/>
            <person name="Peterson D."/>
            <person name="Mcgee K."/>
            <person name="Jones D."/>
            <person name="Wendel J."/>
            <person name="Stelly D."/>
            <person name="Grimwood J."/>
            <person name="Schmutz J."/>
        </authorList>
    </citation>
    <scope>NUCLEOTIDE SEQUENCE [LARGE SCALE GENOMIC DNA]</scope>
    <source>
        <strain evidence="1">1408120.09</strain>
    </source>
</reference>
<dbReference type="AlphaFoldDB" id="A0A5D2Y925"/>
<dbReference type="Proteomes" id="UP000323597">
    <property type="component" value="Chromosome A08"/>
</dbReference>